<proteinExistence type="predicted"/>
<sequence>MNQPLGLYYRLQAELRRRVMSDKTNPRVPPIRRRASTDVSMFFRLLAVVGGLLLAVSLIMQSVQ</sequence>
<gene>
    <name evidence="2" type="ORF">AGR13a_Cc240017</name>
</gene>
<keyword evidence="1" id="KW-0812">Transmembrane</keyword>
<keyword evidence="1" id="KW-1133">Transmembrane helix</keyword>
<dbReference type="EMBL" id="FBWH01000017">
    <property type="protein sequence ID" value="CUX24042.1"/>
    <property type="molecule type" value="Genomic_DNA"/>
</dbReference>
<accession>A0ABP2BGG2</accession>
<dbReference type="RefSeq" id="WP_139786041.1">
    <property type="nucleotide sequence ID" value="NZ_LT009756.1"/>
</dbReference>
<evidence type="ECO:0008006" key="4">
    <source>
        <dbReference type="Google" id="ProtNLM"/>
    </source>
</evidence>
<dbReference type="Proteomes" id="UP000191812">
    <property type="component" value="Unassembled WGS sequence"/>
</dbReference>
<evidence type="ECO:0000256" key="1">
    <source>
        <dbReference type="SAM" id="Phobius"/>
    </source>
</evidence>
<evidence type="ECO:0000313" key="2">
    <source>
        <dbReference type="EMBL" id="CUX24042.1"/>
    </source>
</evidence>
<organism evidence="2 3">
    <name type="scientific">Agrobacterium genomosp. 13 str. CFBP 6927</name>
    <dbReference type="NCBI Taxonomy" id="1183428"/>
    <lineage>
        <taxon>Bacteria</taxon>
        <taxon>Pseudomonadati</taxon>
        <taxon>Pseudomonadota</taxon>
        <taxon>Alphaproteobacteria</taxon>
        <taxon>Hyphomicrobiales</taxon>
        <taxon>Rhizobiaceae</taxon>
        <taxon>Rhizobium/Agrobacterium group</taxon>
        <taxon>Agrobacterium</taxon>
        <taxon>Agrobacterium tumefaciens complex</taxon>
    </lineage>
</organism>
<keyword evidence="1" id="KW-0472">Membrane</keyword>
<reference evidence="2 3" key="1">
    <citation type="submission" date="2016-01" db="EMBL/GenBank/DDBJ databases">
        <authorList>
            <person name="Regsiter A."/>
            <person name="william w."/>
        </authorList>
    </citation>
    <scope>NUCLEOTIDE SEQUENCE [LARGE SCALE GENOMIC DNA]</scope>
    <source>
        <strain evidence="2 3">CFBP 6927</strain>
    </source>
</reference>
<comment type="caution">
    <text evidence="2">The sequence shown here is derived from an EMBL/GenBank/DDBJ whole genome shotgun (WGS) entry which is preliminary data.</text>
</comment>
<protein>
    <recommendedName>
        <fullName evidence="4">Transmembrane protein</fullName>
    </recommendedName>
</protein>
<keyword evidence="3" id="KW-1185">Reference proteome</keyword>
<evidence type="ECO:0000313" key="3">
    <source>
        <dbReference type="Proteomes" id="UP000191812"/>
    </source>
</evidence>
<name>A0ABP2BGG2_9HYPH</name>
<feature type="transmembrane region" description="Helical" evidence="1">
    <location>
        <begin position="41"/>
        <end position="60"/>
    </location>
</feature>